<evidence type="ECO:0000313" key="3">
    <source>
        <dbReference type="Proteomes" id="UP000325315"/>
    </source>
</evidence>
<dbReference type="InterPro" id="IPR036691">
    <property type="entry name" value="Endo/exonu/phosph_ase_sf"/>
</dbReference>
<dbReference type="GO" id="GO:0003964">
    <property type="term" value="F:RNA-directed DNA polymerase activity"/>
    <property type="evidence" value="ECO:0007669"/>
    <property type="project" value="UniProtKB-KW"/>
</dbReference>
<keyword evidence="2" id="KW-0548">Nucleotidyltransferase</keyword>
<keyword evidence="2" id="KW-0695">RNA-directed DNA polymerase</keyword>
<accession>A0A5B6UWT5</accession>
<organism evidence="2 3">
    <name type="scientific">Gossypium australe</name>
    <dbReference type="NCBI Taxonomy" id="47621"/>
    <lineage>
        <taxon>Eukaryota</taxon>
        <taxon>Viridiplantae</taxon>
        <taxon>Streptophyta</taxon>
        <taxon>Embryophyta</taxon>
        <taxon>Tracheophyta</taxon>
        <taxon>Spermatophyta</taxon>
        <taxon>Magnoliopsida</taxon>
        <taxon>eudicotyledons</taxon>
        <taxon>Gunneridae</taxon>
        <taxon>Pentapetalae</taxon>
        <taxon>rosids</taxon>
        <taxon>malvids</taxon>
        <taxon>Malvales</taxon>
        <taxon>Malvaceae</taxon>
        <taxon>Malvoideae</taxon>
        <taxon>Gossypium</taxon>
    </lineage>
</organism>
<evidence type="ECO:0000259" key="1">
    <source>
        <dbReference type="Pfam" id="PF00078"/>
    </source>
</evidence>
<comment type="caution">
    <text evidence="2">The sequence shown here is derived from an EMBL/GenBank/DDBJ whole genome shotgun (WGS) entry which is preliminary data.</text>
</comment>
<dbReference type="PANTHER" id="PTHR46890">
    <property type="entry name" value="NON-LTR RETROLELEMENT REVERSE TRANSCRIPTASE-LIKE PROTEIN-RELATED"/>
    <property type="match status" value="1"/>
</dbReference>
<dbReference type="Pfam" id="PF00078">
    <property type="entry name" value="RVT_1"/>
    <property type="match status" value="1"/>
</dbReference>
<dbReference type="AlphaFoldDB" id="A0A5B6UWT5"/>
<keyword evidence="3" id="KW-1185">Reference proteome</keyword>
<dbReference type="OrthoDB" id="999675at2759"/>
<gene>
    <name evidence="2" type="ORF">EPI10_028493</name>
</gene>
<dbReference type="InterPro" id="IPR052343">
    <property type="entry name" value="Retrotransposon-Effector_Assoc"/>
</dbReference>
<sequence length="337" mass="38842">MEGCLVVDASGKSGGLVMMWNEGTKVEIQSYSCNHIESLIHDENDNPIQFTGFYGNTDPNNRKRSWDMIKRVGRSVKEKRIIGGDFNAILENSEKGGGRRKSQALVDDFRAVVDELSLVDLKTDNGLFTWPREEPRDSRLNFRYDVCWAKEVEAKNIIKHAWKVDMVDIMGKMEKVGHDLEFTIKAMRIKLGKLLDKEEKYWAQRSRVNWLKEGDRNTRVIYKIIVKVLANRLKDTPPMCISQNQSAFVPRRMIHGNVLIAHELVHYLQSAKNGPNKGFVIKLDMSKVYDTVGWNFIEEVMERMGYTEAWVTKIMSCVRSVHYMVKCNSTLSETIVQ</sequence>
<feature type="domain" description="Reverse transcriptase" evidence="1">
    <location>
        <begin position="216"/>
        <end position="320"/>
    </location>
</feature>
<proteinExistence type="predicted"/>
<protein>
    <submittedName>
        <fullName evidence="2">Reverse transcriptase</fullName>
    </submittedName>
</protein>
<name>A0A5B6UWT5_9ROSI</name>
<evidence type="ECO:0000313" key="2">
    <source>
        <dbReference type="EMBL" id="KAA3461963.1"/>
    </source>
</evidence>
<reference evidence="3" key="1">
    <citation type="journal article" date="2019" name="Plant Biotechnol. J.">
        <title>Genome sequencing of the Australian wild diploid species Gossypium australe highlights disease resistance and delayed gland morphogenesis.</title>
        <authorList>
            <person name="Cai Y."/>
            <person name="Cai X."/>
            <person name="Wang Q."/>
            <person name="Wang P."/>
            <person name="Zhang Y."/>
            <person name="Cai C."/>
            <person name="Xu Y."/>
            <person name="Wang K."/>
            <person name="Zhou Z."/>
            <person name="Wang C."/>
            <person name="Geng S."/>
            <person name="Li B."/>
            <person name="Dong Q."/>
            <person name="Hou Y."/>
            <person name="Wang H."/>
            <person name="Ai P."/>
            <person name="Liu Z."/>
            <person name="Yi F."/>
            <person name="Sun M."/>
            <person name="An G."/>
            <person name="Cheng J."/>
            <person name="Zhang Y."/>
            <person name="Shi Q."/>
            <person name="Xie Y."/>
            <person name="Shi X."/>
            <person name="Chang Y."/>
            <person name="Huang F."/>
            <person name="Chen Y."/>
            <person name="Hong S."/>
            <person name="Mi L."/>
            <person name="Sun Q."/>
            <person name="Zhang L."/>
            <person name="Zhou B."/>
            <person name="Peng R."/>
            <person name="Zhang X."/>
            <person name="Liu F."/>
        </authorList>
    </citation>
    <scope>NUCLEOTIDE SEQUENCE [LARGE SCALE GENOMIC DNA]</scope>
    <source>
        <strain evidence="3">cv. PA1801</strain>
    </source>
</reference>
<dbReference type="Gene3D" id="3.60.10.10">
    <property type="entry name" value="Endonuclease/exonuclease/phosphatase"/>
    <property type="match status" value="1"/>
</dbReference>
<keyword evidence="2" id="KW-0808">Transferase</keyword>
<dbReference type="Proteomes" id="UP000325315">
    <property type="component" value="Unassembled WGS sequence"/>
</dbReference>
<dbReference type="SUPFAM" id="SSF56219">
    <property type="entry name" value="DNase I-like"/>
    <property type="match status" value="1"/>
</dbReference>
<dbReference type="EMBL" id="SMMG02000009">
    <property type="protein sequence ID" value="KAA3461963.1"/>
    <property type="molecule type" value="Genomic_DNA"/>
</dbReference>
<dbReference type="InterPro" id="IPR000477">
    <property type="entry name" value="RT_dom"/>
</dbReference>
<dbReference type="PANTHER" id="PTHR46890:SF48">
    <property type="entry name" value="RNA-DIRECTED DNA POLYMERASE"/>
    <property type="match status" value="1"/>
</dbReference>